<reference evidence="2" key="1">
    <citation type="submission" date="2022-08" db="EMBL/GenBank/DDBJ databases">
        <authorList>
            <person name="Tistechok S."/>
            <person name="Samborskyy M."/>
            <person name="Roman I."/>
        </authorList>
    </citation>
    <scope>NUCLEOTIDE SEQUENCE</scope>
    <source>
        <strain evidence="2">DSM 103496</strain>
    </source>
</reference>
<name>A0A9X2VT44_9PSEU</name>
<dbReference type="Pfam" id="PF12441">
    <property type="entry name" value="CopG_antitoxin"/>
    <property type="match status" value="1"/>
</dbReference>
<gene>
    <name evidence="2" type="ORF">NZH93_36015</name>
</gene>
<accession>A0A9X2VT44</accession>
<dbReference type="GO" id="GO:0006355">
    <property type="term" value="P:regulation of DNA-templated transcription"/>
    <property type="evidence" value="ECO:0007669"/>
    <property type="project" value="InterPro"/>
</dbReference>
<dbReference type="EMBL" id="JANYMP010000023">
    <property type="protein sequence ID" value="MCS7482285.1"/>
    <property type="molecule type" value="Genomic_DNA"/>
</dbReference>
<dbReference type="InterPro" id="IPR022148">
    <property type="entry name" value="CopG_antitoxin"/>
</dbReference>
<sequence>MTMTEQNEHLPRPVEELEALAAYYDTHDTSSEMEQGEWVDPRPMRTTSLRLPSDVVDALKTLAQGRGLRYTAFVREIIEEAVNGTRAAEYDELAMINQRLTRIEEAVAEHSAPVRRARPRSGRRPPNPALRALAKQQANHRQAS</sequence>
<evidence type="ECO:0000313" key="2">
    <source>
        <dbReference type="EMBL" id="MCS7482285.1"/>
    </source>
</evidence>
<keyword evidence="3" id="KW-1185">Reference proteome</keyword>
<dbReference type="SUPFAM" id="SSF47598">
    <property type="entry name" value="Ribbon-helix-helix"/>
    <property type="match status" value="1"/>
</dbReference>
<proteinExistence type="predicted"/>
<dbReference type="CDD" id="cd21631">
    <property type="entry name" value="RHH_CopG_NikR-like"/>
    <property type="match status" value="1"/>
</dbReference>
<evidence type="ECO:0000256" key="1">
    <source>
        <dbReference type="SAM" id="MobiDB-lite"/>
    </source>
</evidence>
<dbReference type="Proteomes" id="UP001141259">
    <property type="component" value="Unassembled WGS sequence"/>
</dbReference>
<comment type="caution">
    <text evidence="2">The sequence shown here is derived from an EMBL/GenBank/DDBJ whole genome shotgun (WGS) entry which is preliminary data.</text>
</comment>
<organism evidence="2 3">
    <name type="scientific">Umezawaea endophytica</name>
    <dbReference type="NCBI Taxonomy" id="1654476"/>
    <lineage>
        <taxon>Bacteria</taxon>
        <taxon>Bacillati</taxon>
        <taxon>Actinomycetota</taxon>
        <taxon>Actinomycetes</taxon>
        <taxon>Pseudonocardiales</taxon>
        <taxon>Pseudonocardiaceae</taxon>
        <taxon>Umezawaea</taxon>
    </lineage>
</organism>
<feature type="region of interest" description="Disordered" evidence="1">
    <location>
        <begin position="109"/>
        <end position="144"/>
    </location>
</feature>
<dbReference type="RefSeq" id="WP_259627767.1">
    <property type="nucleotide sequence ID" value="NZ_JANYMP010000023.1"/>
</dbReference>
<dbReference type="InterPro" id="IPR010985">
    <property type="entry name" value="Ribbon_hlx_hlx"/>
</dbReference>
<protein>
    <submittedName>
        <fullName evidence="2">BrnA antitoxin family protein</fullName>
    </submittedName>
</protein>
<dbReference type="AlphaFoldDB" id="A0A9X2VT44"/>
<evidence type="ECO:0000313" key="3">
    <source>
        <dbReference type="Proteomes" id="UP001141259"/>
    </source>
</evidence>
<feature type="compositionally biased region" description="Basic residues" evidence="1">
    <location>
        <begin position="113"/>
        <end position="123"/>
    </location>
</feature>